<dbReference type="NCBIfam" id="TIGR01760">
    <property type="entry name" value="tape_meas_TP901"/>
    <property type="match status" value="1"/>
</dbReference>
<dbReference type="Proteomes" id="UP000076066">
    <property type="component" value="Plasmid unnamed 1"/>
</dbReference>
<evidence type="ECO:0000313" key="4">
    <source>
        <dbReference type="EMBL" id="AMW35736.1"/>
    </source>
</evidence>
<keyword evidence="1" id="KW-1188">Viral release from host cell</keyword>
<dbReference type="KEGG" id="hjo:AY555_10175"/>
<geneLocation type="plasmid" evidence="4 5">
    <name>unnamed 1</name>
</geneLocation>
<protein>
    <recommendedName>
        <fullName evidence="3">Phage tail tape measure protein domain-containing protein</fullName>
    </recommendedName>
</protein>
<evidence type="ECO:0000256" key="1">
    <source>
        <dbReference type="ARBA" id="ARBA00022612"/>
    </source>
</evidence>
<sequence length="827" mass="84827">MSDLKIQVTMAAVDKMTAPFKTARSSAEKLKEAMRGTSEQLQTLHKKSAGVGEFSRLKKMLRDNTSSLDAARSKARDLGRALAAGGEDSKKAKRAFAFARQEVQRLEQSQFDLAKKTSSMRRELSLAGIDTRKLASAQKALKKDLGAVQKAAEGQASALEALQKKSTATAIARSRMDRATARAGGLAMAGASGVATGGGMLAGMGVVLRDGIAFEKQMSAVGAVARLDKTSAEFAALGQQAMALGATTSFSASEAAEGMQKLAMAGFDAKQILASMPGMLDLAKAGNTNLGEAADIASNILSGFGLEAAEMSRLGDVMAATFTRANVDLGMLGETMKYTAPIARQVGASVEDVSAMSGLLGNIGIQGAQAGTALRALFSRLASPPGGARKALLELSVATQDAAGNMRPITEILADVAKGTKDLGSADRLAAFTAIAGTEAGAAMASLVEREGEGAISKFSEVLKQAGGEASRLAKTMGDNAAGDIQGFWSAVEGLNITLSQTQTSPLRDLVQSATSVVRSTAEWVKANPALAGTLFKVAASVAGLVLVGGILATVAAAIIGPIAILRFAVVSLGIKAGLAGGGVGLFSGAIGFMGAVAKTVFPALLTWVKQLNLAFLMNPIVLAVMAIAAAVTLIVVYWEPIKAFFARLWQSVSGIFAGAWDVIKTAFAWTPLGLVVSNWEPIAGYLGALWQGLSDTFAQAWGCITSGIEAIKAPLVWVSDMIARLTGGFGEAVSAAGSALSGVGGDLAKKTVKVAATAGVAATVSGAAVAKAPSGHGVDMGGVSITIHAAAGQSETDIARAVRLELEKMMARERSNARARMYDEED</sequence>
<dbReference type="PANTHER" id="PTHR37813">
    <property type="entry name" value="FELS-2 PROPHAGE PROTEIN"/>
    <property type="match status" value="1"/>
</dbReference>
<evidence type="ECO:0000256" key="2">
    <source>
        <dbReference type="SAM" id="Phobius"/>
    </source>
</evidence>
<dbReference type="PANTHER" id="PTHR37813:SF1">
    <property type="entry name" value="FELS-2 PROPHAGE PROTEIN"/>
    <property type="match status" value="1"/>
</dbReference>
<keyword evidence="2" id="KW-0472">Membrane</keyword>
<keyword evidence="2" id="KW-1133">Transmembrane helix</keyword>
<name>A0A143DGG6_9PROT</name>
<evidence type="ECO:0000259" key="3">
    <source>
        <dbReference type="Pfam" id="PF10145"/>
    </source>
</evidence>
<keyword evidence="2" id="KW-0812">Transmembrane</keyword>
<reference evidence="4 5" key="1">
    <citation type="submission" date="2016-02" db="EMBL/GenBank/DDBJ databases">
        <title>Complete Genome of H5569, the type strain of the newly described species Haematospirillium jordaniae.</title>
        <authorList>
            <person name="Nicholson A.C."/>
            <person name="Humrighouse B.W."/>
            <person name="Loparov V."/>
            <person name="McQuiston J.R."/>
        </authorList>
    </citation>
    <scope>NUCLEOTIDE SEQUENCE [LARGE SCALE GENOMIC DNA]</scope>
    <source>
        <strain evidence="4 5">H5569</strain>
        <plasmid evidence="5">Plasmid unnamed 1</plasmid>
    </source>
</reference>
<dbReference type="EMBL" id="CP014526">
    <property type="protein sequence ID" value="AMW35736.1"/>
    <property type="molecule type" value="Genomic_DNA"/>
</dbReference>
<keyword evidence="5" id="KW-1185">Reference proteome</keyword>
<dbReference type="InterPro" id="IPR010090">
    <property type="entry name" value="Phage_tape_meas"/>
</dbReference>
<dbReference type="RefSeq" id="WP_066136980.1">
    <property type="nucleotide sequence ID" value="NZ_CP014526.1"/>
</dbReference>
<feature type="transmembrane region" description="Helical" evidence="2">
    <location>
        <begin position="538"/>
        <end position="565"/>
    </location>
</feature>
<evidence type="ECO:0000313" key="5">
    <source>
        <dbReference type="Proteomes" id="UP000076066"/>
    </source>
</evidence>
<proteinExistence type="predicted"/>
<dbReference type="GeneID" id="53317515"/>
<dbReference type="Pfam" id="PF10145">
    <property type="entry name" value="PhageMin_Tail"/>
    <property type="match status" value="1"/>
</dbReference>
<organism evidence="4 5">
    <name type="scientific">Haematospirillum jordaniae</name>
    <dbReference type="NCBI Taxonomy" id="1549855"/>
    <lineage>
        <taxon>Bacteria</taxon>
        <taxon>Pseudomonadati</taxon>
        <taxon>Pseudomonadota</taxon>
        <taxon>Alphaproteobacteria</taxon>
        <taxon>Rhodospirillales</taxon>
        <taxon>Novispirillaceae</taxon>
        <taxon>Haematospirillum</taxon>
    </lineage>
</organism>
<feature type="transmembrane region" description="Helical" evidence="2">
    <location>
        <begin position="577"/>
        <end position="597"/>
    </location>
</feature>
<dbReference type="AlphaFoldDB" id="A0A143DGG6"/>
<feature type="transmembrane region" description="Helical" evidence="2">
    <location>
        <begin position="617"/>
        <end position="639"/>
    </location>
</feature>
<gene>
    <name evidence="4" type="ORF">AY555_10175</name>
</gene>
<accession>A0A143DGG6</accession>
<keyword evidence="4" id="KW-0614">Plasmid</keyword>
<feature type="domain" description="Phage tail tape measure protein" evidence="3">
    <location>
        <begin position="239"/>
        <end position="437"/>
    </location>
</feature>
<dbReference type="OrthoDB" id="8429573at2"/>